<dbReference type="InParanoid" id="A0A151ZSY9"/>
<dbReference type="GO" id="GO:0000723">
    <property type="term" value="P:telomere maintenance"/>
    <property type="evidence" value="ECO:0007669"/>
    <property type="project" value="TreeGrafter"/>
</dbReference>
<proteinExistence type="inferred from homology"/>
<dbReference type="Pfam" id="PF04005">
    <property type="entry name" value="Hus1"/>
    <property type="match status" value="1"/>
</dbReference>
<accession>A0A151ZSY9</accession>
<dbReference type="Gene3D" id="3.70.10.10">
    <property type="match status" value="1"/>
</dbReference>
<comment type="similarity">
    <text evidence="2 4">Belongs to the HUS1 family.</text>
</comment>
<keyword evidence="6" id="KW-1185">Reference proteome</keyword>
<reference evidence="5 6" key="1">
    <citation type="submission" date="2015-12" db="EMBL/GenBank/DDBJ databases">
        <title>Dictyostelia acquired genes for synthesis and detection of signals that induce cell-type specialization by lateral gene transfer from prokaryotes.</title>
        <authorList>
            <person name="Gloeckner G."/>
            <person name="Schaap P."/>
        </authorList>
    </citation>
    <scope>NUCLEOTIDE SEQUENCE [LARGE SCALE GENOMIC DNA]</scope>
    <source>
        <strain evidence="5 6">TK</strain>
    </source>
</reference>
<dbReference type="GO" id="GO:0035861">
    <property type="term" value="C:site of double-strand break"/>
    <property type="evidence" value="ECO:0007669"/>
    <property type="project" value="TreeGrafter"/>
</dbReference>
<dbReference type="PIRSF" id="PIRSF011312">
    <property type="entry name" value="Cell_cycle_HUS1"/>
    <property type="match status" value="1"/>
</dbReference>
<sequence>MKFRAKLYKSKILLKLVQNMMKIHTECVMHITPKKIRFIVNSGDIEDGIQVFYDLPSESFFENEFSIQSIANNEIQFQIQLENLRRVLLSAINSNDITIRLTKKQSEPYLHFVIKSSSSTVVLYQDIPIILLTTQQLAMMTEPILPDPQVYIQMPDIKTIQNVIDKMKNLSEQLVITISMKSQLTLQVESPAGSITTHYTGLSHPLIDTNKGKDQAPDSSSAIVDIKKILKVLHIHQLKPEEVVCCIFEGKCLLFHVIIQDVSATYYLPIIIK</sequence>
<name>A0A151ZSY9_TIELA</name>
<dbReference type="PANTHER" id="PTHR12900:SF0">
    <property type="entry name" value="CHECKPOINT PROTEIN"/>
    <property type="match status" value="1"/>
</dbReference>
<dbReference type="AlphaFoldDB" id="A0A151ZSY9"/>
<dbReference type="PANTHER" id="PTHR12900">
    <property type="entry name" value="MITOTIC AND DNA DAMAGE CHECKPOINT PROTEIN HUS1"/>
    <property type="match status" value="1"/>
</dbReference>
<dbReference type="OrthoDB" id="337750at2759"/>
<dbReference type="GO" id="GO:0005730">
    <property type="term" value="C:nucleolus"/>
    <property type="evidence" value="ECO:0007669"/>
    <property type="project" value="InterPro"/>
</dbReference>
<dbReference type="GO" id="GO:0030896">
    <property type="term" value="C:checkpoint clamp complex"/>
    <property type="evidence" value="ECO:0007669"/>
    <property type="project" value="InterPro"/>
</dbReference>
<dbReference type="Proteomes" id="UP000076078">
    <property type="component" value="Unassembled WGS sequence"/>
</dbReference>
<comment type="caution">
    <text evidence="5">The sequence shown here is derived from an EMBL/GenBank/DDBJ whole genome shotgun (WGS) entry which is preliminary data.</text>
</comment>
<evidence type="ECO:0000256" key="2">
    <source>
        <dbReference type="ARBA" id="ARBA00005563"/>
    </source>
</evidence>
<comment type="subcellular location">
    <subcellularLocation>
        <location evidence="1">Nucleus</location>
    </subcellularLocation>
</comment>
<dbReference type="GO" id="GO:0006289">
    <property type="term" value="P:nucleotide-excision repair"/>
    <property type="evidence" value="ECO:0007669"/>
    <property type="project" value="TreeGrafter"/>
</dbReference>
<protein>
    <recommendedName>
        <fullName evidence="4">Checkpoint protein</fullName>
    </recommendedName>
</protein>
<evidence type="ECO:0000256" key="4">
    <source>
        <dbReference type="PIRNR" id="PIRNR011312"/>
    </source>
</evidence>
<evidence type="ECO:0000313" key="6">
    <source>
        <dbReference type="Proteomes" id="UP000076078"/>
    </source>
</evidence>
<dbReference type="GO" id="GO:0031573">
    <property type="term" value="P:mitotic intra-S DNA damage checkpoint signaling"/>
    <property type="evidence" value="ECO:0007669"/>
    <property type="project" value="TreeGrafter"/>
</dbReference>
<gene>
    <name evidence="5" type="ORF">DLAC_04207</name>
</gene>
<dbReference type="EMBL" id="LODT01000021">
    <property type="protein sequence ID" value="KYQ96894.1"/>
    <property type="molecule type" value="Genomic_DNA"/>
</dbReference>
<dbReference type="GO" id="GO:0033314">
    <property type="term" value="P:mitotic DNA replication checkpoint signaling"/>
    <property type="evidence" value="ECO:0007669"/>
    <property type="project" value="TreeGrafter"/>
</dbReference>
<dbReference type="SUPFAM" id="SSF55979">
    <property type="entry name" value="DNA clamp"/>
    <property type="match status" value="1"/>
</dbReference>
<dbReference type="FunCoup" id="A0A151ZSY9">
    <property type="interactions" value="371"/>
</dbReference>
<evidence type="ECO:0000256" key="1">
    <source>
        <dbReference type="ARBA" id="ARBA00004123"/>
    </source>
</evidence>
<keyword evidence="3" id="KW-0539">Nucleus</keyword>
<dbReference type="InterPro" id="IPR007150">
    <property type="entry name" value="HUS1/Mec3"/>
</dbReference>
<dbReference type="InterPro" id="IPR016580">
    <property type="entry name" value="HUS1"/>
</dbReference>
<dbReference type="GO" id="GO:0044778">
    <property type="term" value="P:meiotic DNA integrity checkpoint signaling"/>
    <property type="evidence" value="ECO:0007669"/>
    <property type="project" value="TreeGrafter"/>
</dbReference>
<organism evidence="5 6">
    <name type="scientific">Tieghemostelium lacteum</name>
    <name type="common">Slime mold</name>
    <name type="synonym">Dictyostelium lacteum</name>
    <dbReference type="NCBI Taxonomy" id="361077"/>
    <lineage>
        <taxon>Eukaryota</taxon>
        <taxon>Amoebozoa</taxon>
        <taxon>Evosea</taxon>
        <taxon>Eumycetozoa</taxon>
        <taxon>Dictyostelia</taxon>
        <taxon>Dictyosteliales</taxon>
        <taxon>Raperosteliaceae</taxon>
        <taxon>Tieghemostelium</taxon>
    </lineage>
</organism>
<dbReference type="GO" id="GO:0000724">
    <property type="term" value="P:double-strand break repair via homologous recombination"/>
    <property type="evidence" value="ECO:0007669"/>
    <property type="project" value="TreeGrafter"/>
</dbReference>
<dbReference type="InterPro" id="IPR046938">
    <property type="entry name" value="DNA_clamp_sf"/>
</dbReference>
<dbReference type="STRING" id="361077.A0A151ZSY9"/>
<evidence type="ECO:0000313" key="5">
    <source>
        <dbReference type="EMBL" id="KYQ96894.1"/>
    </source>
</evidence>
<evidence type="ECO:0000256" key="3">
    <source>
        <dbReference type="ARBA" id="ARBA00023242"/>
    </source>
</evidence>
<dbReference type="OMA" id="VCWMRLE"/>